<dbReference type="HAMAP" id="MF_00158">
    <property type="entry name" value="PanC"/>
    <property type="match status" value="1"/>
</dbReference>
<dbReference type="EMBL" id="PZZL01000010">
    <property type="protein sequence ID" value="PTM51495.1"/>
    <property type="molecule type" value="Genomic_DNA"/>
</dbReference>
<comment type="subunit">
    <text evidence="8">Homodimer.</text>
</comment>
<comment type="function">
    <text evidence="8">Catalyzes the condensation of pantoate with beta-alanine in an ATP-dependent reaction via a pantoyl-adenylate intermediate.</text>
</comment>
<comment type="catalytic activity">
    <reaction evidence="7 8">
        <text>(R)-pantoate + beta-alanine + ATP = (R)-pantothenate + AMP + diphosphate + H(+)</text>
        <dbReference type="Rhea" id="RHEA:10912"/>
        <dbReference type="ChEBI" id="CHEBI:15378"/>
        <dbReference type="ChEBI" id="CHEBI:15980"/>
        <dbReference type="ChEBI" id="CHEBI:29032"/>
        <dbReference type="ChEBI" id="CHEBI:30616"/>
        <dbReference type="ChEBI" id="CHEBI:33019"/>
        <dbReference type="ChEBI" id="CHEBI:57966"/>
        <dbReference type="ChEBI" id="CHEBI:456215"/>
        <dbReference type="EC" id="6.3.2.1"/>
    </reaction>
</comment>
<gene>
    <name evidence="8" type="primary">panC</name>
    <name evidence="9" type="ORF">C8P69_110163</name>
</gene>
<dbReference type="EC" id="6.3.2.1" evidence="8"/>
<dbReference type="UniPathway" id="UPA00028">
    <property type="reaction ID" value="UER00005"/>
</dbReference>
<dbReference type="InterPro" id="IPR004821">
    <property type="entry name" value="Cyt_trans-like"/>
</dbReference>
<feature type="binding site" evidence="8">
    <location>
        <begin position="157"/>
        <end position="160"/>
    </location>
    <ligand>
        <name>ATP</name>
        <dbReference type="ChEBI" id="CHEBI:30616"/>
    </ligand>
</feature>
<dbReference type="Proteomes" id="UP000241808">
    <property type="component" value="Unassembled WGS sequence"/>
</dbReference>
<protein>
    <recommendedName>
        <fullName evidence="8">Pantothenate synthetase</fullName>
        <shortName evidence="8">PS</shortName>
        <ecNumber evidence="8">6.3.2.1</ecNumber>
    </recommendedName>
    <alternativeName>
        <fullName evidence="8">Pantoate--beta-alanine ligase</fullName>
    </alternativeName>
    <alternativeName>
        <fullName evidence="8">Pantoate-activating enzyme</fullName>
    </alternativeName>
</protein>
<dbReference type="PANTHER" id="PTHR21299">
    <property type="entry name" value="CYTIDYLATE KINASE/PANTOATE-BETA-ALANINE LIGASE"/>
    <property type="match status" value="1"/>
</dbReference>
<dbReference type="GO" id="GO:0005524">
    <property type="term" value="F:ATP binding"/>
    <property type="evidence" value="ECO:0007669"/>
    <property type="project" value="UniProtKB-KW"/>
</dbReference>
<dbReference type="GO" id="GO:0005829">
    <property type="term" value="C:cytosol"/>
    <property type="evidence" value="ECO:0007669"/>
    <property type="project" value="TreeGrafter"/>
</dbReference>
<evidence type="ECO:0000313" key="10">
    <source>
        <dbReference type="Proteomes" id="UP000241808"/>
    </source>
</evidence>
<feature type="binding site" evidence="8">
    <location>
        <position position="186"/>
    </location>
    <ligand>
        <name>ATP</name>
        <dbReference type="ChEBI" id="CHEBI:30616"/>
    </ligand>
</feature>
<keyword evidence="5 8" id="KW-0547">Nucleotide-binding</keyword>
<accession>A0A2T4YY84</accession>
<feature type="binding site" evidence="8">
    <location>
        <begin position="39"/>
        <end position="46"/>
    </location>
    <ligand>
        <name>ATP</name>
        <dbReference type="ChEBI" id="CHEBI:30616"/>
    </ligand>
</feature>
<feature type="binding site" evidence="8">
    <location>
        <begin position="194"/>
        <end position="197"/>
    </location>
    <ligand>
        <name>ATP</name>
        <dbReference type="ChEBI" id="CHEBI:30616"/>
    </ligand>
</feature>
<feature type="binding site" evidence="8">
    <location>
        <position position="70"/>
    </location>
    <ligand>
        <name>(R)-pantoate</name>
        <dbReference type="ChEBI" id="CHEBI:15980"/>
    </ligand>
</feature>
<dbReference type="GO" id="GO:0015940">
    <property type="term" value="P:pantothenate biosynthetic process"/>
    <property type="evidence" value="ECO:0007669"/>
    <property type="project" value="UniProtKB-UniRule"/>
</dbReference>
<sequence>MKTSPEFAGHDIVRKPGELRAWSRAWRTAGERVALVPTMGALHEGHLSLLRRARTEADRAIVSIFVNPTQFAPGEDLAAYPRTFAADLAAIASVGEALVYAPEASDMYPAGFATAVSLAGPANVGLEDRFRPTHFAGVATVVAKLFIAAEAEIALFGEKDYQQLKVVQRMAADLDIATEVIGCPTVREADGLAMSSRNRFLSLEDRRRAAVLPSVMATAAERIRAGAEHGAATAEGAAELQRAGFDVEYIEARNADTLLPLGRISNERIRLLVAARMGTTRLIDNMPVESAIQSA</sequence>
<evidence type="ECO:0000256" key="3">
    <source>
        <dbReference type="ARBA" id="ARBA00022598"/>
    </source>
</evidence>
<dbReference type="PANTHER" id="PTHR21299:SF1">
    <property type="entry name" value="PANTOATE--BETA-ALANINE LIGASE"/>
    <property type="match status" value="1"/>
</dbReference>
<keyword evidence="10" id="KW-1185">Reference proteome</keyword>
<comment type="pathway">
    <text evidence="1 8">Cofactor biosynthesis; (R)-pantothenate biosynthesis; (R)-pantothenate from (R)-pantoate and beta-alanine: step 1/1.</text>
</comment>
<dbReference type="OrthoDB" id="9773087at2"/>
<evidence type="ECO:0000256" key="8">
    <source>
        <dbReference type="HAMAP-Rule" id="MF_00158"/>
    </source>
</evidence>
<comment type="caution">
    <text evidence="9">The sequence shown here is derived from an EMBL/GenBank/DDBJ whole genome shotgun (WGS) entry which is preliminary data.</text>
</comment>
<evidence type="ECO:0000256" key="6">
    <source>
        <dbReference type="ARBA" id="ARBA00022840"/>
    </source>
</evidence>
<evidence type="ECO:0000256" key="1">
    <source>
        <dbReference type="ARBA" id="ARBA00004990"/>
    </source>
</evidence>
<comment type="miscellaneous">
    <text evidence="8">The reaction proceeds by a bi uni uni bi ping pong mechanism.</text>
</comment>
<comment type="similarity">
    <text evidence="2 8">Belongs to the pantothenate synthetase family.</text>
</comment>
<keyword evidence="8" id="KW-0963">Cytoplasm</keyword>
<dbReference type="RefSeq" id="WP_108179169.1">
    <property type="nucleotide sequence ID" value="NZ_PZZL01000010.1"/>
</dbReference>
<dbReference type="NCBIfam" id="TIGR00018">
    <property type="entry name" value="panC"/>
    <property type="match status" value="1"/>
</dbReference>
<evidence type="ECO:0000313" key="9">
    <source>
        <dbReference type="EMBL" id="PTM51495.1"/>
    </source>
</evidence>
<proteinExistence type="inferred from homology"/>
<keyword evidence="3 8" id="KW-0436">Ligase</keyword>
<feature type="binding site" evidence="8">
    <location>
        <position position="163"/>
    </location>
    <ligand>
        <name>(R)-pantoate</name>
        <dbReference type="ChEBI" id="CHEBI:15980"/>
    </ligand>
</feature>
<feature type="active site" description="Proton donor" evidence="8">
    <location>
        <position position="46"/>
    </location>
</feature>
<dbReference type="Pfam" id="PF02569">
    <property type="entry name" value="Pantoate_ligase"/>
    <property type="match status" value="1"/>
</dbReference>
<organism evidence="9 10">
    <name type="scientific">Phreatobacter oligotrophus</name>
    <dbReference type="NCBI Taxonomy" id="1122261"/>
    <lineage>
        <taxon>Bacteria</taxon>
        <taxon>Pseudomonadati</taxon>
        <taxon>Pseudomonadota</taxon>
        <taxon>Alphaproteobacteria</taxon>
        <taxon>Hyphomicrobiales</taxon>
        <taxon>Phreatobacteraceae</taxon>
        <taxon>Phreatobacter</taxon>
    </lineage>
</organism>
<dbReference type="Gene3D" id="3.40.50.620">
    <property type="entry name" value="HUPs"/>
    <property type="match status" value="1"/>
</dbReference>
<dbReference type="SUPFAM" id="SSF52374">
    <property type="entry name" value="Nucleotidylyl transferase"/>
    <property type="match status" value="1"/>
</dbReference>
<dbReference type="InterPro" id="IPR014729">
    <property type="entry name" value="Rossmann-like_a/b/a_fold"/>
</dbReference>
<dbReference type="NCBIfam" id="TIGR00125">
    <property type="entry name" value="cyt_tran_rel"/>
    <property type="match status" value="1"/>
</dbReference>
<keyword evidence="6 8" id="KW-0067">ATP-binding</keyword>
<dbReference type="Gene3D" id="3.30.1300.10">
    <property type="entry name" value="Pantoate-beta-alanine ligase, C-terminal domain"/>
    <property type="match status" value="1"/>
</dbReference>
<dbReference type="AlphaFoldDB" id="A0A2T4YY84"/>
<feature type="binding site" evidence="8">
    <location>
        <position position="70"/>
    </location>
    <ligand>
        <name>beta-alanine</name>
        <dbReference type="ChEBI" id="CHEBI:57966"/>
    </ligand>
</feature>
<name>A0A2T4YY84_9HYPH</name>
<dbReference type="InterPro" id="IPR003721">
    <property type="entry name" value="Pantoate_ligase"/>
</dbReference>
<keyword evidence="4 8" id="KW-0566">Pantothenate biosynthesis</keyword>
<dbReference type="GO" id="GO:0004592">
    <property type="term" value="F:pantoate-beta-alanine ligase activity"/>
    <property type="evidence" value="ECO:0007669"/>
    <property type="project" value="UniProtKB-UniRule"/>
</dbReference>
<evidence type="ECO:0000256" key="5">
    <source>
        <dbReference type="ARBA" id="ARBA00022741"/>
    </source>
</evidence>
<evidence type="ECO:0000256" key="4">
    <source>
        <dbReference type="ARBA" id="ARBA00022655"/>
    </source>
</evidence>
<comment type="subcellular location">
    <subcellularLocation>
        <location evidence="8">Cytoplasm</location>
    </subcellularLocation>
</comment>
<dbReference type="CDD" id="cd00560">
    <property type="entry name" value="PanC"/>
    <property type="match status" value="1"/>
</dbReference>
<reference evidence="9 10" key="1">
    <citation type="submission" date="2018-04" db="EMBL/GenBank/DDBJ databases">
        <title>Genomic Encyclopedia of Archaeal and Bacterial Type Strains, Phase II (KMG-II): from individual species to whole genera.</title>
        <authorList>
            <person name="Goeker M."/>
        </authorList>
    </citation>
    <scope>NUCLEOTIDE SEQUENCE [LARGE SCALE GENOMIC DNA]</scope>
    <source>
        <strain evidence="9 10">DSM 25521</strain>
    </source>
</reference>
<evidence type="ECO:0000256" key="2">
    <source>
        <dbReference type="ARBA" id="ARBA00009256"/>
    </source>
</evidence>
<evidence type="ECO:0000256" key="7">
    <source>
        <dbReference type="ARBA" id="ARBA00048258"/>
    </source>
</evidence>
<dbReference type="InterPro" id="IPR042176">
    <property type="entry name" value="Pantoate_ligase_C"/>
</dbReference>